<protein>
    <submittedName>
        <fullName evidence="8">Uncharacterized protein</fullName>
    </submittedName>
</protein>
<dbReference type="Proteomes" id="UP000663862">
    <property type="component" value="Unassembled WGS sequence"/>
</dbReference>
<evidence type="ECO:0000313" key="11">
    <source>
        <dbReference type="Proteomes" id="UP000663873"/>
    </source>
</evidence>
<evidence type="ECO:0000256" key="1">
    <source>
        <dbReference type="SAM" id="Phobius"/>
    </source>
</evidence>
<dbReference type="EMBL" id="CAJOBR010008539">
    <property type="protein sequence ID" value="CAF4880755.1"/>
    <property type="molecule type" value="Genomic_DNA"/>
</dbReference>
<keyword evidence="2" id="KW-0732">Signal</keyword>
<dbReference type="Proteomes" id="UP000663869">
    <property type="component" value="Unassembled WGS sequence"/>
</dbReference>
<keyword evidence="1" id="KW-0472">Membrane</keyword>
<dbReference type="EMBL" id="CAJOBO010005979">
    <property type="protein sequence ID" value="CAF4554483.1"/>
    <property type="molecule type" value="Genomic_DNA"/>
</dbReference>
<evidence type="ECO:0000313" key="9">
    <source>
        <dbReference type="EMBL" id="CAF4554483.1"/>
    </source>
</evidence>
<evidence type="ECO:0000313" key="8">
    <source>
        <dbReference type="EMBL" id="CAF4532809.1"/>
    </source>
</evidence>
<name>A0A820XT11_9BILA</name>
<dbReference type="EMBL" id="CAJNYD010004296">
    <property type="protein sequence ID" value="CAF3587958.1"/>
    <property type="molecule type" value="Genomic_DNA"/>
</dbReference>
<dbReference type="EMBL" id="CAJOBQ010001844">
    <property type="protein sequence ID" value="CAF4520306.1"/>
    <property type="molecule type" value="Genomic_DNA"/>
</dbReference>
<comment type="caution">
    <text evidence="8">The sequence shown here is derived from an EMBL/GenBank/DDBJ whole genome shotgun (WGS) entry which is preliminary data.</text>
</comment>
<gene>
    <name evidence="4" type="ORF">FME351_LOCUS19553</name>
    <name evidence="6" type="ORF">GRG538_LOCUS30389</name>
    <name evidence="9" type="ORF">HFQ381_LOCUS31076</name>
    <name evidence="5" type="ORF">LUA448_LOCUS29792</name>
    <name evidence="10" type="ORF">QYT958_LOCUS29340</name>
    <name evidence="3" type="ORF">TIS948_LOCUS17143</name>
    <name evidence="7" type="ORF">TSG867_LOCUS22524</name>
    <name evidence="8" type="ORF">UJA718_LOCUS28315</name>
</gene>
<feature type="chain" id="PRO_5035695120" evidence="2">
    <location>
        <begin position="21"/>
        <end position="263"/>
    </location>
</feature>
<dbReference type="Proteomes" id="UP000663851">
    <property type="component" value="Unassembled WGS sequence"/>
</dbReference>
<evidence type="ECO:0000256" key="2">
    <source>
        <dbReference type="SAM" id="SignalP"/>
    </source>
</evidence>
<dbReference type="Proteomes" id="UP000663825">
    <property type="component" value="Unassembled WGS sequence"/>
</dbReference>
<organism evidence="8 11">
    <name type="scientific">Rotaria socialis</name>
    <dbReference type="NCBI Taxonomy" id="392032"/>
    <lineage>
        <taxon>Eukaryota</taxon>
        <taxon>Metazoa</taxon>
        <taxon>Spiralia</taxon>
        <taxon>Gnathifera</taxon>
        <taxon>Rotifera</taxon>
        <taxon>Eurotatoria</taxon>
        <taxon>Bdelloidea</taxon>
        <taxon>Philodinida</taxon>
        <taxon>Philodinidae</taxon>
        <taxon>Rotaria</taxon>
    </lineage>
</organism>
<evidence type="ECO:0000313" key="3">
    <source>
        <dbReference type="EMBL" id="CAF3285128.1"/>
    </source>
</evidence>
<dbReference type="Proteomes" id="UP000663872">
    <property type="component" value="Unassembled WGS sequence"/>
</dbReference>
<evidence type="ECO:0000313" key="5">
    <source>
        <dbReference type="EMBL" id="CAF3587958.1"/>
    </source>
</evidence>
<dbReference type="Proteomes" id="UP000663833">
    <property type="component" value="Unassembled WGS sequence"/>
</dbReference>
<dbReference type="Proteomes" id="UP000663873">
    <property type="component" value="Unassembled WGS sequence"/>
</dbReference>
<dbReference type="OrthoDB" id="10018351at2759"/>
<keyword evidence="11" id="KW-1185">Reference proteome</keyword>
<dbReference type="EMBL" id="CAJNYT010005372">
    <property type="protein sequence ID" value="CAF3733136.1"/>
    <property type="molecule type" value="Genomic_DNA"/>
</dbReference>
<dbReference type="EMBL" id="CAJNYU010002424">
    <property type="protein sequence ID" value="CAF3552558.1"/>
    <property type="molecule type" value="Genomic_DNA"/>
</dbReference>
<dbReference type="Proteomes" id="UP000663848">
    <property type="component" value="Unassembled WGS sequence"/>
</dbReference>
<evidence type="ECO:0000313" key="7">
    <source>
        <dbReference type="EMBL" id="CAF4520306.1"/>
    </source>
</evidence>
<dbReference type="AlphaFoldDB" id="A0A820XT11"/>
<dbReference type="EMBL" id="CAJOBP010008347">
    <property type="protein sequence ID" value="CAF4532809.1"/>
    <property type="molecule type" value="Genomic_DNA"/>
</dbReference>
<keyword evidence="1" id="KW-0812">Transmembrane</keyword>
<proteinExistence type="predicted"/>
<evidence type="ECO:0000313" key="10">
    <source>
        <dbReference type="EMBL" id="CAF4880755.1"/>
    </source>
</evidence>
<accession>A0A820XT11</accession>
<reference evidence="8" key="1">
    <citation type="submission" date="2021-02" db="EMBL/GenBank/DDBJ databases">
        <authorList>
            <person name="Nowell W R."/>
        </authorList>
    </citation>
    <scope>NUCLEOTIDE SEQUENCE</scope>
</reference>
<keyword evidence="1" id="KW-1133">Transmembrane helix</keyword>
<sequence>MWIIRIQFFLLLCLIKLSQASISTVKINADAAEINILNQEFKSNSPAIFRQTQSLVCEMINNCCSSIKSRLNEYVTDSMNDPGVLVQACLGSYPPQSLLHRCPILSKFVTIVQDEDFHKYAHVLTAAVRRLQSPGFHVSQQTCSSDEAYALLCDWSRHTVIESCERKTLLYVTQHRSDSDYQNFVQQRKQNLRLIIDAIKNAFPNESNSKATVLVTSETVKKELIWPSSTTVTIISNGSSTLAQMTVLITMTFSYFLLLASLY</sequence>
<dbReference type="EMBL" id="CAJNXB010002896">
    <property type="protein sequence ID" value="CAF3285128.1"/>
    <property type="molecule type" value="Genomic_DNA"/>
</dbReference>
<evidence type="ECO:0000313" key="6">
    <source>
        <dbReference type="EMBL" id="CAF3733136.1"/>
    </source>
</evidence>
<feature type="transmembrane region" description="Helical" evidence="1">
    <location>
        <begin position="242"/>
        <end position="262"/>
    </location>
</feature>
<evidence type="ECO:0000313" key="4">
    <source>
        <dbReference type="EMBL" id="CAF3552558.1"/>
    </source>
</evidence>
<feature type="signal peptide" evidence="2">
    <location>
        <begin position="1"/>
        <end position="20"/>
    </location>
</feature>